<keyword evidence="3" id="KW-1003">Cell membrane</keyword>
<evidence type="ECO:0000256" key="4">
    <source>
        <dbReference type="ARBA" id="ARBA00022692"/>
    </source>
</evidence>
<feature type="compositionally biased region" description="Basic and acidic residues" evidence="7">
    <location>
        <begin position="523"/>
        <end position="534"/>
    </location>
</feature>
<feature type="transmembrane region" description="Helical" evidence="8">
    <location>
        <begin position="253"/>
        <end position="271"/>
    </location>
</feature>
<dbReference type="SUPFAM" id="SSF103473">
    <property type="entry name" value="MFS general substrate transporter"/>
    <property type="match status" value="1"/>
</dbReference>
<dbReference type="GO" id="GO:0022857">
    <property type="term" value="F:transmembrane transporter activity"/>
    <property type="evidence" value="ECO:0007669"/>
    <property type="project" value="InterPro"/>
</dbReference>
<keyword evidence="5 8" id="KW-1133">Transmembrane helix</keyword>
<evidence type="ECO:0000256" key="2">
    <source>
        <dbReference type="ARBA" id="ARBA00022448"/>
    </source>
</evidence>
<dbReference type="PANTHER" id="PTHR23513">
    <property type="entry name" value="INTEGRAL MEMBRANE EFFLUX PROTEIN-RELATED"/>
    <property type="match status" value="1"/>
</dbReference>
<evidence type="ECO:0000256" key="1">
    <source>
        <dbReference type="ARBA" id="ARBA00004651"/>
    </source>
</evidence>
<dbReference type="PANTHER" id="PTHR23513:SF11">
    <property type="entry name" value="STAPHYLOFERRIN A TRANSPORTER"/>
    <property type="match status" value="1"/>
</dbReference>
<evidence type="ECO:0000256" key="3">
    <source>
        <dbReference type="ARBA" id="ARBA00022475"/>
    </source>
</evidence>
<feature type="region of interest" description="Disordered" evidence="7">
    <location>
        <begin position="522"/>
        <end position="547"/>
    </location>
</feature>
<dbReference type="PROSITE" id="PS50850">
    <property type="entry name" value="MFS"/>
    <property type="match status" value="1"/>
</dbReference>
<evidence type="ECO:0000313" key="10">
    <source>
        <dbReference type="EMBL" id="QTH21132.1"/>
    </source>
</evidence>
<feature type="transmembrane region" description="Helical" evidence="8">
    <location>
        <begin position="307"/>
        <end position="330"/>
    </location>
</feature>
<dbReference type="InterPro" id="IPR020846">
    <property type="entry name" value="MFS_dom"/>
</dbReference>
<sequence>MGAPLRQRAFRRIWTASLFSNLGQQVQAVAAAWTMLQITHAPHLVAMVQTASMLPIMLLAIAAGAIADMYDRRKVAIAALCLSFSGALLLAAVAALGLISPVLILLCCFIVGTGLALYSPAWQSSASEVVGPEAMPAAVALYSLSNNAARSVGPAIGGIIVASAGMVVAFSLNAVLYLPILIALYLWKRQAEPPRLPPERLDRAMLAGLRYVRHAPPIRRAIGRTVAMAMGTSAIYSMTPFVARQILGGGPGTYGLLLGAFGIGAVGFGLATARLRARFPIEWTVRGCSLMLGLALLLISLSRHTPLTALAMLCAGGAWMVSISLLNVSVQLSSPRWVSGRALAAFQAVIAGGLAGGAWLWGQIGQQIDVATAIQIAGMVMLGSIFLGYLLPLPASAAIEAGPPPGSDPVVKLDITGRSGPVVIEIEYAVAPEDARRFYDVMRQVKRSRERNGAFDVSLARDMADPSVWVERFHYPTWNDYLRARDRPTAEDLAVRDRATEFQIEKHEPRVRRMLERPFGSVRWRDEAPDHGPRMSDFAPVPPPGNS</sequence>
<dbReference type="RefSeq" id="WP_208632496.1">
    <property type="nucleotide sequence ID" value="NZ_CP059319.1"/>
</dbReference>
<feature type="transmembrane region" description="Helical" evidence="8">
    <location>
        <begin position="283"/>
        <end position="301"/>
    </location>
</feature>
<feature type="transmembrane region" description="Helical" evidence="8">
    <location>
        <begin position="373"/>
        <end position="391"/>
    </location>
</feature>
<evidence type="ECO:0000259" key="9">
    <source>
        <dbReference type="PROSITE" id="PS50850"/>
    </source>
</evidence>
<dbReference type="GO" id="GO:0005886">
    <property type="term" value="C:plasma membrane"/>
    <property type="evidence" value="ECO:0007669"/>
    <property type="project" value="UniProtKB-SubCell"/>
</dbReference>
<feature type="transmembrane region" description="Helical" evidence="8">
    <location>
        <begin position="155"/>
        <end position="187"/>
    </location>
</feature>
<keyword evidence="2" id="KW-0813">Transport</keyword>
<dbReference type="EMBL" id="CP059319">
    <property type="protein sequence ID" value="QTH21132.1"/>
    <property type="molecule type" value="Genomic_DNA"/>
</dbReference>
<dbReference type="AlphaFoldDB" id="A0A975HDB1"/>
<reference evidence="10" key="2">
    <citation type="submission" date="2021-04" db="EMBL/GenBank/DDBJ databases">
        <title>Isolation and genomic analysis of the ibuprofen-degrading bacterium Sphingomonas strain MPO218.</title>
        <authorList>
            <person name="Aulestia M."/>
            <person name="Flores A."/>
            <person name="Mangas E.L."/>
            <person name="Perez-Pulido A.J."/>
            <person name="Santero E."/>
            <person name="Camacho E.M."/>
        </authorList>
    </citation>
    <scope>NUCLEOTIDE SEQUENCE</scope>
    <source>
        <strain evidence="10">MPO218</strain>
    </source>
</reference>
<dbReference type="CDD" id="cd06173">
    <property type="entry name" value="MFS_MefA_like"/>
    <property type="match status" value="1"/>
</dbReference>
<name>A0A975HDB1_9SPHN</name>
<proteinExistence type="predicted"/>
<dbReference type="Proteomes" id="UP000664914">
    <property type="component" value="Chromosome"/>
</dbReference>
<evidence type="ECO:0000256" key="8">
    <source>
        <dbReference type="SAM" id="Phobius"/>
    </source>
</evidence>
<feature type="transmembrane region" description="Helical" evidence="8">
    <location>
        <begin position="44"/>
        <end position="67"/>
    </location>
</feature>
<evidence type="ECO:0000313" key="11">
    <source>
        <dbReference type="Proteomes" id="UP000664914"/>
    </source>
</evidence>
<dbReference type="InterPro" id="IPR010290">
    <property type="entry name" value="TM_effector"/>
</dbReference>
<feature type="transmembrane region" description="Helical" evidence="8">
    <location>
        <begin position="342"/>
        <end position="361"/>
    </location>
</feature>
<keyword evidence="6 8" id="KW-0472">Membrane</keyword>
<accession>A0A975HDB1</accession>
<organism evidence="10 11">
    <name type="scientific">Rhizorhabdus wittichii</name>
    <dbReference type="NCBI Taxonomy" id="160791"/>
    <lineage>
        <taxon>Bacteria</taxon>
        <taxon>Pseudomonadati</taxon>
        <taxon>Pseudomonadota</taxon>
        <taxon>Alphaproteobacteria</taxon>
        <taxon>Sphingomonadales</taxon>
        <taxon>Sphingomonadaceae</taxon>
        <taxon>Rhizorhabdus</taxon>
    </lineage>
</organism>
<keyword evidence="4 8" id="KW-0812">Transmembrane</keyword>
<feature type="transmembrane region" description="Helical" evidence="8">
    <location>
        <begin position="226"/>
        <end position="247"/>
    </location>
</feature>
<dbReference type="Pfam" id="PF05977">
    <property type="entry name" value="MFS_3"/>
    <property type="match status" value="1"/>
</dbReference>
<reference evidence="10" key="1">
    <citation type="submission" date="2020-07" db="EMBL/GenBank/DDBJ databases">
        <authorList>
            <person name="Camacho E."/>
        </authorList>
    </citation>
    <scope>NUCLEOTIDE SEQUENCE</scope>
    <source>
        <strain evidence="10">MPO218</strain>
    </source>
</reference>
<comment type="subcellular location">
    <subcellularLocation>
        <location evidence="1">Cell membrane</location>
        <topology evidence="1">Multi-pass membrane protein</topology>
    </subcellularLocation>
</comment>
<dbReference type="InterPro" id="IPR036259">
    <property type="entry name" value="MFS_trans_sf"/>
</dbReference>
<gene>
    <name evidence="10" type="ORF">HRJ34_22900</name>
</gene>
<evidence type="ECO:0000256" key="6">
    <source>
        <dbReference type="ARBA" id="ARBA00023136"/>
    </source>
</evidence>
<feature type="transmembrane region" description="Helical" evidence="8">
    <location>
        <begin position="79"/>
        <end position="112"/>
    </location>
</feature>
<protein>
    <submittedName>
        <fullName evidence="10">MFS transporter</fullName>
    </submittedName>
</protein>
<evidence type="ECO:0000256" key="7">
    <source>
        <dbReference type="SAM" id="MobiDB-lite"/>
    </source>
</evidence>
<dbReference type="Gene3D" id="1.20.1250.20">
    <property type="entry name" value="MFS general substrate transporter like domains"/>
    <property type="match status" value="1"/>
</dbReference>
<evidence type="ECO:0000256" key="5">
    <source>
        <dbReference type="ARBA" id="ARBA00022989"/>
    </source>
</evidence>
<feature type="domain" description="Major facilitator superfamily (MFS) profile" evidence="9">
    <location>
        <begin position="1"/>
        <end position="395"/>
    </location>
</feature>